<reference evidence="3 4" key="1">
    <citation type="submission" date="2018-04" db="EMBL/GenBank/DDBJ databases">
        <title>Genomic Encyclopedia of Archaeal and Bacterial Type Strains, Phase II (KMG-II): from individual species to whole genera.</title>
        <authorList>
            <person name="Goeker M."/>
        </authorList>
    </citation>
    <scope>NUCLEOTIDE SEQUENCE [LARGE SCALE GENOMIC DNA]</scope>
    <source>
        <strain evidence="3 4">DSM 29955</strain>
    </source>
</reference>
<dbReference type="AlphaFoldDB" id="A0A2T6K7X9"/>
<comment type="caution">
    <text evidence="3">The sequence shown here is derived from an EMBL/GenBank/DDBJ whole genome shotgun (WGS) entry which is preliminary data.</text>
</comment>
<dbReference type="InterPro" id="IPR001789">
    <property type="entry name" value="Sig_transdc_resp-reg_receiver"/>
</dbReference>
<evidence type="ECO:0000259" key="2">
    <source>
        <dbReference type="PROSITE" id="PS50110"/>
    </source>
</evidence>
<dbReference type="RefSeq" id="WP_245882780.1">
    <property type="nucleotide sequence ID" value="NZ_QBUD01000016.1"/>
</dbReference>
<evidence type="ECO:0000256" key="1">
    <source>
        <dbReference type="PROSITE-ProRule" id="PRU00169"/>
    </source>
</evidence>
<feature type="modified residue" description="4-aspartylphosphate" evidence="1">
    <location>
        <position position="56"/>
    </location>
</feature>
<keyword evidence="1" id="KW-0597">Phosphoprotein</keyword>
<evidence type="ECO:0000313" key="4">
    <source>
        <dbReference type="Proteomes" id="UP000244523"/>
    </source>
</evidence>
<keyword evidence="4" id="KW-1185">Reference proteome</keyword>
<protein>
    <submittedName>
        <fullName evidence="3">Response regulator receiver domain-containing protein</fullName>
    </submittedName>
</protein>
<dbReference type="Gene3D" id="3.40.50.2300">
    <property type="match status" value="1"/>
</dbReference>
<dbReference type="PROSITE" id="PS50110">
    <property type="entry name" value="RESPONSE_REGULATORY"/>
    <property type="match status" value="1"/>
</dbReference>
<dbReference type="GO" id="GO:0000160">
    <property type="term" value="P:phosphorelay signal transduction system"/>
    <property type="evidence" value="ECO:0007669"/>
    <property type="project" value="InterPro"/>
</dbReference>
<evidence type="ECO:0000313" key="3">
    <source>
        <dbReference type="EMBL" id="PUB10840.1"/>
    </source>
</evidence>
<dbReference type="PANTHER" id="PTHR44520:SF2">
    <property type="entry name" value="RESPONSE REGULATOR RCP1"/>
    <property type="match status" value="1"/>
</dbReference>
<feature type="domain" description="Response regulatory" evidence="2">
    <location>
        <begin position="2"/>
        <end position="125"/>
    </location>
</feature>
<dbReference type="PANTHER" id="PTHR44520">
    <property type="entry name" value="RESPONSE REGULATOR RCP1-RELATED"/>
    <property type="match status" value="1"/>
</dbReference>
<proteinExistence type="predicted"/>
<organism evidence="3 4">
    <name type="scientific">Yoonia sediminilitoris</name>
    <dbReference type="NCBI Taxonomy" id="1286148"/>
    <lineage>
        <taxon>Bacteria</taxon>
        <taxon>Pseudomonadati</taxon>
        <taxon>Pseudomonadota</taxon>
        <taxon>Alphaproteobacteria</taxon>
        <taxon>Rhodobacterales</taxon>
        <taxon>Paracoccaceae</taxon>
        <taxon>Yoonia</taxon>
    </lineage>
</organism>
<sequence>MNLMMVDDNAVDQMLYRRIVERSGLVSNLFQYTSPVEALDYLLMDALPRPDLILLDINMPEMDGFEFLEKSTDALGPDMCPVFVMLTTSLNQNDKGRAKRFCVVKDFLNKPLTLDVLRDVAKLVKAPRKSA</sequence>
<dbReference type="InterPro" id="IPR052893">
    <property type="entry name" value="TCS_response_regulator"/>
</dbReference>
<dbReference type="SUPFAM" id="SSF52172">
    <property type="entry name" value="CheY-like"/>
    <property type="match status" value="1"/>
</dbReference>
<gene>
    <name evidence="3" type="ORF">C8N45_11612</name>
</gene>
<dbReference type="EMBL" id="QBUD01000016">
    <property type="protein sequence ID" value="PUB10840.1"/>
    <property type="molecule type" value="Genomic_DNA"/>
</dbReference>
<accession>A0A2T6K7X9</accession>
<dbReference type="InterPro" id="IPR011006">
    <property type="entry name" value="CheY-like_superfamily"/>
</dbReference>
<dbReference type="SMART" id="SM00448">
    <property type="entry name" value="REC"/>
    <property type="match status" value="1"/>
</dbReference>
<dbReference type="Proteomes" id="UP000244523">
    <property type="component" value="Unassembled WGS sequence"/>
</dbReference>
<name>A0A2T6K7X9_9RHOB</name>
<dbReference type="Pfam" id="PF00072">
    <property type="entry name" value="Response_reg"/>
    <property type="match status" value="1"/>
</dbReference>